<feature type="compositionally biased region" description="Basic and acidic residues" evidence="1">
    <location>
        <begin position="23"/>
        <end position="36"/>
    </location>
</feature>
<dbReference type="Proteomes" id="UP000016923">
    <property type="component" value="Unassembled WGS sequence"/>
</dbReference>
<organism evidence="2 3">
    <name type="scientific">Ophiostoma piceae (strain UAMH 11346)</name>
    <name type="common">Sap stain fungus</name>
    <dbReference type="NCBI Taxonomy" id="1262450"/>
    <lineage>
        <taxon>Eukaryota</taxon>
        <taxon>Fungi</taxon>
        <taxon>Dikarya</taxon>
        <taxon>Ascomycota</taxon>
        <taxon>Pezizomycotina</taxon>
        <taxon>Sordariomycetes</taxon>
        <taxon>Sordariomycetidae</taxon>
        <taxon>Ophiostomatales</taxon>
        <taxon>Ophiostomataceae</taxon>
        <taxon>Ophiostoma</taxon>
    </lineage>
</organism>
<sequence>MESEGDRLEKVEEGSETAASLETRGEAEKRADRGLECSETGMGADKTRERKAEGQPADHSQTGKSRVSRSQEGTCPLLPRARKSTSHRRPSSNTASFLLWR</sequence>
<name>S3BZN6_OPHP1</name>
<dbReference type="AlphaFoldDB" id="S3BZN6"/>
<dbReference type="HOGENOM" id="CLU_2292486_0_0_1"/>
<accession>S3BZN6</accession>
<evidence type="ECO:0000313" key="3">
    <source>
        <dbReference type="Proteomes" id="UP000016923"/>
    </source>
</evidence>
<reference evidence="2 3" key="1">
    <citation type="journal article" date="2013" name="BMC Genomics">
        <title>The genome and transcriptome of the pine saprophyte Ophiostoma piceae, and a comparison with the bark beetle-associated pine pathogen Grosmannia clavigera.</title>
        <authorList>
            <person name="Haridas S."/>
            <person name="Wang Y."/>
            <person name="Lim L."/>
            <person name="Massoumi Alamouti S."/>
            <person name="Jackman S."/>
            <person name="Docking R."/>
            <person name="Robertson G."/>
            <person name="Birol I."/>
            <person name="Bohlmann J."/>
            <person name="Breuil C."/>
        </authorList>
    </citation>
    <scope>NUCLEOTIDE SEQUENCE [LARGE SCALE GENOMIC DNA]</scope>
    <source>
        <strain evidence="2 3">UAMH 11346</strain>
    </source>
</reference>
<evidence type="ECO:0000313" key="2">
    <source>
        <dbReference type="EMBL" id="EPE06719.1"/>
    </source>
</evidence>
<protein>
    <submittedName>
        <fullName evidence="2">Uncharacterized protein</fullName>
    </submittedName>
</protein>
<feature type="compositionally biased region" description="Polar residues" evidence="1">
    <location>
        <begin position="58"/>
        <end position="73"/>
    </location>
</feature>
<dbReference type="EMBL" id="KE148152">
    <property type="protein sequence ID" value="EPE06719.1"/>
    <property type="molecule type" value="Genomic_DNA"/>
</dbReference>
<evidence type="ECO:0000256" key="1">
    <source>
        <dbReference type="SAM" id="MobiDB-lite"/>
    </source>
</evidence>
<feature type="compositionally biased region" description="Basic residues" evidence="1">
    <location>
        <begin position="80"/>
        <end position="90"/>
    </location>
</feature>
<keyword evidence="3" id="KW-1185">Reference proteome</keyword>
<feature type="region of interest" description="Disordered" evidence="1">
    <location>
        <begin position="1"/>
        <end position="101"/>
    </location>
</feature>
<gene>
    <name evidence="2" type="ORF">F503_03146</name>
</gene>
<proteinExistence type="predicted"/>
<feature type="compositionally biased region" description="Polar residues" evidence="1">
    <location>
        <begin position="91"/>
        <end position="101"/>
    </location>
</feature>
<dbReference type="VEuPathDB" id="FungiDB:F503_03146"/>
<feature type="compositionally biased region" description="Basic and acidic residues" evidence="1">
    <location>
        <begin position="1"/>
        <end position="13"/>
    </location>
</feature>